<dbReference type="SMART" id="SM00530">
    <property type="entry name" value="HTH_XRE"/>
    <property type="match status" value="1"/>
</dbReference>
<dbReference type="CDD" id="cd00093">
    <property type="entry name" value="HTH_XRE"/>
    <property type="match status" value="1"/>
</dbReference>
<dbReference type="Gene3D" id="1.10.260.40">
    <property type="entry name" value="lambda repressor-like DNA-binding domains"/>
    <property type="match status" value="1"/>
</dbReference>
<dbReference type="InterPro" id="IPR024747">
    <property type="entry name" value="Pyridox_Oxase-rel"/>
</dbReference>
<gene>
    <name evidence="2" type="ORF">KGD83_20075</name>
</gene>
<dbReference type="PROSITE" id="PS50943">
    <property type="entry name" value="HTH_CROC1"/>
    <property type="match status" value="1"/>
</dbReference>
<dbReference type="InterPro" id="IPR001387">
    <property type="entry name" value="Cro/C1-type_HTH"/>
</dbReference>
<dbReference type="SUPFAM" id="SSF50475">
    <property type="entry name" value="FMN-binding split barrel"/>
    <property type="match status" value="1"/>
</dbReference>
<feature type="domain" description="HTH cro/C1-type" evidence="1">
    <location>
        <begin position="20"/>
        <end position="72"/>
    </location>
</feature>
<name>A0ABX8BZJ9_9ACTN</name>
<dbReference type="Pfam" id="PF13560">
    <property type="entry name" value="HTH_31"/>
    <property type="match status" value="1"/>
</dbReference>
<dbReference type="EMBL" id="CP074132">
    <property type="protein sequence ID" value="QUX27587.1"/>
    <property type="molecule type" value="Genomic_DNA"/>
</dbReference>
<dbReference type="RefSeq" id="WP_212640647.1">
    <property type="nucleotide sequence ID" value="NZ_CP074132.1"/>
</dbReference>
<evidence type="ECO:0000259" key="1">
    <source>
        <dbReference type="PROSITE" id="PS50943"/>
    </source>
</evidence>
<organism evidence="2 3">
    <name type="scientific">Nocardiopsis akebiae</name>
    <dbReference type="NCBI Taxonomy" id="2831968"/>
    <lineage>
        <taxon>Bacteria</taxon>
        <taxon>Bacillati</taxon>
        <taxon>Actinomycetota</taxon>
        <taxon>Actinomycetes</taxon>
        <taxon>Streptosporangiales</taxon>
        <taxon>Nocardiopsidaceae</taxon>
        <taxon>Nocardiopsis</taxon>
    </lineage>
</organism>
<dbReference type="InterPro" id="IPR010982">
    <property type="entry name" value="Lambda_DNA-bd_dom_sf"/>
</dbReference>
<dbReference type="Gene3D" id="2.30.110.10">
    <property type="entry name" value="Electron Transport, Fmn-binding Protein, Chain A"/>
    <property type="match status" value="1"/>
</dbReference>
<protein>
    <submittedName>
        <fullName evidence="2">Pyridoxamine 5'-phosphate oxidase family protein</fullName>
    </submittedName>
</protein>
<evidence type="ECO:0000313" key="2">
    <source>
        <dbReference type="EMBL" id="QUX27587.1"/>
    </source>
</evidence>
<accession>A0ABX8BZJ9</accession>
<evidence type="ECO:0000313" key="3">
    <source>
        <dbReference type="Proteomes" id="UP000678016"/>
    </source>
</evidence>
<reference evidence="3" key="1">
    <citation type="submission" date="2021-05" db="EMBL/GenBank/DDBJ databases">
        <title>Direct Submission.</title>
        <authorList>
            <person name="Li K."/>
            <person name="Gao J."/>
        </authorList>
    </citation>
    <scope>NUCLEOTIDE SEQUENCE [LARGE SCALE GENOMIC DNA]</scope>
    <source>
        <strain evidence="3">HDS12</strain>
    </source>
</reference>
<dbReference type="Pfam" id="PF12900">
    <property type="entry name" value="Pyridox_ox_2"/>
    <property type="match status" value="1"/>
</dbReference>
<dbReference type="InterPro" id="IPR012349">
    <property type="entry name" value="Split_barrel_FMN-bd"/>
</dbReference>
<sequence>MTREEGTGTTGSDLGRRAAARRAELGLTREEVAHLADMDPGYVAYLEEYAPHMTRQALHRLAEALNTTQDYLLGSATDVPPGSATTSVLLPETTVLPPERCMELIGPGGVGRIGFMPEGAKAPIILPVNYLVRGEALVFRTTDRGVIARHLPCGAAFEVDRVDGATSEGWSVLVTGRAAPVTDEAEAASLRTSAPVRPWAGGEHDLFVRVVAYEVSGRRVGGRSMR</sequence>
<dbReference type="Proteomes" id="UP000678016">
    <property type="component" value="Chromosome"/>
</dbReference>
<dbReference type="SUPFAM" id="SSF47413">
    <property type="entry name" value="lambda repressor-like DNA-binding domains"/>
    <property type="match status" value="1"/>
</dbReference>
<proteinExistence type="predicted"/>
<keyword evidence="3" id="KW-1185">Reference proteome</keyword>